<reference evidence="9 10" key="1">
    <citation type="submission" date="2016-10" db="EMBL/GenBank/DDBJ databases">
        <authorList>
            <person name="de Groot N.N."/>
        </authorList>
    </citation>
    <scope>NUCLEOTIDE SEQUENCE [LARGE SCALE GENOMIC DNA]</scope>
    <source>
        <strain evidence="9 10">CGMCC 1.12333</strain>
    </source>
</reference>
<dbReference type="GO" id="GO:0015562">
    <property type="term" value="F:efflux transmembrane transporter activity"/>
    <property type="evidence" value="ECO:0007669"/>
    <property type="project" value="InterPro"/>
</dbReference>
<keyword evidence="4" id="KW-0812">Transmembrane</keyword>
<keyword evidence="4" id="KW-0472">Membrane</keyword>
<feature type="domain" description="Multidrug resistance protein MdtA-like alpha-helical hairpin" evidence="5">
    <location>
        <begin position="110"/>
        <end position="185"/>
    </location>
</feature>
<evidence type="ECO:0000259" key="8">
    <source>
        <dbReference type="Pfam" id="PF25990"/>
    </source>
</evidence>
<dbReference type="InterPro" id="IPR058624">
    <property type="entry name" value="MdtA-like_HH"/>
</dbReference>
<dbReference type="Gene3D" id="2.40.30.170">
    <property type="match status" value="1"/>
</dbReference>
<keyword evidence="10" id="KW-1185">Reference proteome</keyword>
<feature type="transmembrane region" description="Helical" evidence="4">
    <location>
        <begin position="6"/>
        <end position="23"/>
    </location>
</feature>
<evidence type="ECO:0000256" key="1">
    <source>
        <dbReference type="ARBA" id="ARBA00004196"/>
    </source>
</evidence>
<sequence length="422" mass="45811">MNKKTFIIILAVILIIILGLLGLNKAGMLGQKDEGKEVTLQKIEKLSIVETVSATGKIQPEVEVKISSEVSGEIIALPVVEGQQVEKGDLLVSINPDIYESSVSRTQAALQTTKANLQQAEAGLLEAKQNYDRNKVLFEKGIISKSEWDQIVSAYQSAKASKESAFYNVKSSAASVSEAQDNLKRTTIYAPVSGTISKLDVEIGERVLGTQQMTGTEILRVANLNNMEVEVDVNENDIVKVAVGDSAIVEVDAYLKKEFKGLVTEIANTANETTSADQVTNFKVKVRILESSYKDLLEGKPEGFSPFRPGMTATVDIITTKKDAIVAVPISAVIMKTDTTSTKKPVVAKTSENTADERFECVYVKEGDVAKLRVVKTGIQDESNIEIISGLKEGEEVITGPYTMVSKTLNSGDKVKTKEEIK</sequence>
<evidence type="ECO:0000259" key="6">
    <source>
        <dbReference type="Pfam" id="PF25917"/>
    </source>
</evidence>
<keyword evidence="4" id="KW-1133">Transmembrane helix</keyword>
<protein>
    <submittedName>
        <fullName evidence="9">HlyD family secretion protein</fullName>
    </submittedName>
</protein>
<dbReference type="Pfam" id="PF25967">
    <property type="entry name" value="RND-MFP_C"/>
    <property type="match status" value="1"/>
</dbReference>
<dbReference type="Gene3D" id="1.10.287.470">
    <property type="entry name" value="Helix hairpin bin"/>
    <property type="match status" value="1"/>
</dbReference>
<keyword evidence="3" id="KW-0813">Transport</keyword>
<dbReference type="InterPro" id="IPR058625">
    <property type="entry name" value="MdtA-like_BSH"/>
</dbReference>
<accession>A0A1I7H9M8</accession>
<dbReference type="AlphaFoldDB" id="A0A1I7H9M8"/>
<dbReference type="RefSeq" id="WP_093025248.1">
    <property type="nucleotide sequence ID" value="NZ_FPBK01000008.1"/>
</dbReference>
<dbReference type="GO" id="GO:1990281">
    <property type="term" value="C:efflux pump complex"/>
    <property type="evidence" value="ECO:0007669"/>
    <property type="project" value="TreeGrafter"/>
</dbReference>
<feature type="domain" description="YknX-like beta-barrel" evidence="8">
    <location>
        <begin position="227"/>
        <end position="291"/>
    </location>
</feature>
<evidence type="ECO:0000259" key="7">
    <source>
        <dbReference type="Pfam" id="PF25967"/>
    </source>
</evidence>
<evidence type="ECO:0000256" key="4">
    <source>
        <dbReference type="SAM" id="Phobius"/>
    </source>
</evidence>
<evidence type="ECO:0000256" key="2">
    <source>
        <dbReference type="ARBA" id="ARBA00009477"/>
    </source>
</evidence>
<comment type="similarity">
    <text evidence="2">Belongs to the membrane fusion protein (MFP) (TC 8.A.1) family.</text>
</comment>
<comment type="subcellular location">
    <subcellularLocation>
        <location evidence="1">Cell envelope</location>
    </subcellularLocation>
</comment>
<dbReference type="InterPro" id="IPR006143">
    <property type="entry name" value="RND_pump_MFP"/>
</dbReference>
<dbReference type="PANTHER" id="PTHR30469:SF33">
    <property type="entry name" value="SLR1207 PROTEIN"/>
    <property type="match status" value="1"/>
</dbReference>
<dbReference type="Gene3D" id="2.40.420.20">
    <property type="match status" value="1"/>
</dbReference>
<evidence type="ECO:0000256" key="3">
    <source>
        <dbReference type="ARBA" id="ARBA00022448"/>
    </source>
</evidence>
<feature type="domain" description="Multidrug resistance protein MdtA-like C-terminal permuted SH3" evidence="7">
    <location>
        <begin position="353"/>
        <end position="400"/>
    </location>
</feature>
<dbReference type="NCBIfam" id="TIGR01730">
    <property type="entry name" value="RND_mfp"/>
    <property type="match status" value="1"/>
</dbReference>
<dbReference type="SUPFAM" id="SSF111369">
    <property type="entry name" value="HlyD-like secretion proteins"/>
    <property type="match status" value="1"/>
</dbReference>
<dbReference type="Pfam" id="PF25876">
    <property type="entry name" value="HH_MFP_RND"/>
    <property type="match status" value="1"/>
</dbReference>
<evidence type="ECO:0000313" key="9">
    <source>
        <dbReference type="EMBL" id="SFU57441.1"/>
    </source>
</evidence>
<organism evidence="9 10">
    <name type="scientific">Pustulibacterium marinum</name>
    <dbReference type="NCBI Taxonomy" id="1224947"/>
    <lineage>
        <taxon>Bacteria</taxon>
        <taxon>Pseudomonadati</taxon>
        <taxon>Bacteroidota</taxon>
        <taxon>Flavobacteriia</taxon>
        <taxon>Flavobacteriales</taxon>
        <taxon>Flavobacteriaceae</taxon>
        <taxon>Pustulibacterium</taxon>
    </lineage>
</organism>
<dbReference type="EMBL" id="FPBK01000008">
    <property type="protein sequence ID" value="SFU57441.1"/>
    <property type="molecule type" value="Genomic_DNA"/>
</dbReference>
<dbReference type="STRING" id="1224947.SAMN05216480_10812"/>
<dbReference type="InterPro" id="IPR058627">
    <property type="entry name" value="MdtA-like_C"/>
</dbReference>
<name>A0A1I7H9M8_9FLAO</name>
<dbReference type="Pfam" id="PF25990">
    <property type="entry name" value="Beta-barrel_YknX"/>
    <property type="match status" value="1"/>
</dbReference>
<dbReference type="Gene3D" id="2.40.50.100">
    <property type="match status" value="2"/>
</dbReference>
<evidence type="ECO:0000313" key="10">
    <source>
        <dbReference type="Proteomes" id="UP000199138"/>
    </source>
</evidence>
<evidence type="ECO:0000259" key="5">
    <source>
        <dbReference type="Pfam" id="PF25876"/>
    </source>
</evidence>
<dbReference type="PANTHER" id="PTHR30469">
    <property type="entry name" value="MULTIDRUG RESISTANCE PROTEIN MDTA"/>
    <property type="match status" value="1"/>
</dbReference>
<dbReference type="Pfam" id="PF25917">
    <property type="entry name" value="BSH_RND"/>
    <property type="match status" value="1"/>
</dbReference>
<gene>
    <name evidence="9" type="ORF">SAMN05216480_10812</name>
</gene>
<feature type="domain" description="Multidrug resistance protein MdtA-like barrel-sandwich hybrid" evidence="6">
    <location>
        <begin position="64"/>
        <end position="212"/>
    </location>
</feature>
<dbReference type="OrthoDB" id="9809068at2"/>
<dbReference type="Proteomes" id="UP000199138">
    <property type="component" value="Unassembled WGS sequence"/>
</dbReference>
<dbReference type="InterPro" id="IPR058636">
    <property type="entry name" value="Beta-barrel_YknX"/>
</dbReference>
<proteinExistence type="inferred from homology"/>